<name>A0AAN6FB32_9PEZI</name>
<comment type="caution">
    <text evidence="2">The sequence shown here is derived from an EMBL/GenBank/DDBJ whole genome shotgun (WGS) entry which is preliminary data.</text>
</comment>
<dbReference type="AlphaFoldDB" id="A0AAN6FB32"/>
<dbReference type="PANTHER" id="PTHR34861:SF10">
    <property type="entry name" value="CYCLASE"/>
    <property type="match status" value="1"/>
</dbReference>
<accession>A0AAN6FB32</accession>
<proteinExistence type="inferred from homology"/>
<evidence type="ECO:0000313" key="2">
    <source>
        <dbReference type="EMBL" id="KAK0309670.1"/>
    </source>
</evidence>
<evidence type="ECO:0008006" key="4">
    <source>
        <dbReference type="Google" id="ProtNLM"/>
    </source>
</evidence>
<dbReference type="InterPro" id="IPR037175">
    <property type="entry name" value="KFase_sf"/>
</dbReference>
<dbReference type="GO" id="GO:0019441">
    <property type="term" value="P:L-tryptophan catabolic process to kynurenine"/>
    <property type="evidence" value="ECO:0007669"/>
    <property type="project" value="InterPro"/>
</dbReference>
<protein>
    <recommendedName>
        <fullName evidence="4">Cyclase</fullName>
    </recommendedName>
</protein>
<dbReference type="EMBL" id="JASUXU010000079">
    <property type="protein sequence ID" value="KAK0309670.1"/>
    <property type="molecule type" value="Genomic_DNA"/>
</dbReference>
<dbReference type="Pfam" id="PF04199">
    <property type="entry name" value="Cyclase"/>
    <property type="match status" value="1"/>
</dbReference>
<gene>
    <name evidence="2" type="ORF">LTR82_015022</name>
</gene>
<dbReference type="Gene3D" id="3.50.30.50">
    <property type="entry name" value="Putative cyclase"/>
    <property type="match status" value="1"/>
</dbReference>
<sequence>MLFDPSSTSLPKRSELPDIEGAPAGAAWFWGKDDELGRLNLLTPARTAAAAKLIKTGEVVNLDLSADLPNPPMYGREPFKHTIKPLGETGNDDLYEMNTQSGSQWDGFRHVGLKQNGKSTFYNGITQDDINTTKKMGIDAWARHGIAGRGVLLDIWSHTHHSYDPFTSRPITLAELHACATAQNTSFQPGDILILRTGWVAAYHALPPAARESLGRVKNFAHNFVGVEQTEGMLDFLHDGYFSAVAGDQPGFECWPPGELSLHRFLLPLWGVPIGEMWDLERLAEICREKGQYAFFFASSPANVPGGVGSVSNAMAIF</sequence>
<organism evidence="2 3">
    <name type="scientific">Friedmanniomyces endolithicus</name>
    <dbReference type="NCBI Taxonomy" id="329885"/>
    <lineage>
        <taxon>Eukaryota</taxon>
        <taxon>Fungi</taxon>
        <taxon>Dikarya</taxon>
        <taxon>Ascomycota</taxon>
        <taxon>Pezizomycotina</taxon>
        <taxon>Dothideomycetes</taxon>
        <taxon>Dothideomycetidae</taxon>
        <taxon>Mycosphaerellales</taxon>
        <taxon>Teratosphaeriaceae</taxon>
        <taxon>Friedmanniomyces</taxon>
    </lineage>
</organism>
<dbReference type="GO" id="GO:0004061">
    <property type="term" value="F:arylformamidase activity"/>
    <property type="evidence" value="ECO:0007669"/>
    <property type="project" value="InterPro"/>
</dbReference>
<dbReference type="SUPFAM" id="SSF102198">
    <property type="entry name" value="Putative cyclase"/>
    <property type="match status" value="1"/>
</dbReference>
<evidence type="ECO:0000256" key="1">
    <source>
        <dbReference type="ARBA" id="ARBA00007865"/>
    </source>
</evidence>
<dbReference type="InterPro" id="IPR007325">
    <property type="entry name" value="KFase/CYL"/>
</dbReference>
<comment type="similarity">
    <text evidence="1">Belongs to the Cyclase 1 superfamily.</text>
</comment>
<dbReference type="PANTHER" id="PTHR34861">
    <property type="match status" value="1"/>
</dbReference>
<dbReference type="Proteomes" id="UP001168146">
    <property type="component" value="Unassembled WGS sequence"/>
</dbReference>
<evidence type="ECO:0000313" key="3">
    <source>
        <dbReference type="Proteomes" id="UP001168146"/>
    </source>
</evidence>
<reference evidence="2" key="1">
    <citation type="submission" date="2021-12" db="EMBL/GenBank/DDBJ databases">
        <title>Black yeast isolated from Biological Soil Crust.</title>
        <authorList>
            <person name="Kurbessoian T."/>
        </authorList>
    </citation>
    <scope>NUCLEOTIDE SEQUENCE</scope>
    <source>
        <strain evidence="2">CCFEE 5208</strain>
    </source>
</reference>